<feature type="non-terminal residue" evidence="2">
    <location>
        <position position="1"/>
    </location>
</feature>
<dbReference type="EMBL" id="CAJOBG010000595">
    <property type="protein sequence ID" value="CAF3834035.1"/>
    <property type="molecule type" value="Genomic_DNA"/>
</dbReference>
<feature type="region of interest" description="Disordered" evidence="1">
    <location>
        <begin position="35"/>
        <end position="236"/>
    </location>
</feature>
<evidence type="ECO:0000313" key="2">
    <source>
        <dbReference type="EMBL" id="CAF3834035.1"/>
    </source>
</evidence>
<protein>
    <submittedName>
        <fullName evidence="2">Uncharacterized protein</fullName>
    </submittedName>
</protein>
<evidence type="ECO:0000313" key="3">
    <source>
        <dbReference type="Proteomes" id="UP000663866"/>
    </source>
</evidence>
<evidence type="ECO:0000256" key="1">
    <source>
        <dbReference type="SAM" id="MobiDB-lite"/>
    </source>
</evidence>
<organism evidence="2 3">
    <name type="scientific">Rotaria magnacalcarata</name>
    <dbReference type="NCBI Taxonomy" id="392030"/>
    <lineage>
        <taxon>Eukaryota</taxon>
        <taxon>Metazoa</taxon>
        <taxon>Spiralia</taxon>
        <taxon>Gnathifera</taxon>
        <taxon>Rotifera</taxon>
        <taxon>Eurotatoria</taxon>
        <taxon>Bdelloidea</taxon>
        <taxon>Philodinida</taxon>
        <taxon>Philodinidae</taxon>
        <taxon>Rotaria</taxon>
    </lineage>
</organism>
<keyword evidence="3" id="KW-1185">Reference proteome</keyword>
<proteinExistence type="predicted"/>
<dbReference type="AlphaFoldDB" id="A0A819DE82"/>
<feature type="compositionally biased region" description="Low complexity" evidence="1">
    <location>
        <begin position="35"/>
        <end position="49"/>
    </location>
</feature>
<feature type="compositionally biased region" description="Polar residues" evidence="1">
    <location>
        <begin position="117"/>
        <end position="126"/>
    </location>
</feature>
<sequence>ALNIIENFQINARKVVGSAMPASVLSTGFSTNSSHFGGFPSSSSYSSSPLDPPYFQSSSGFNRPPSPNPQRKQQAPMPSTNSLSTREPPPPPPLRPSPIPIGFGANTPNLPAPIMPQPTSNHKPTPSSSSNNNNNIFSELNSKLARQVARAQSSTSASASQLSSNMLHGLDPFATPVSTSQYQNGTSTPPIPAPAMNLQGRASPQPGGLPPPISPIRPTPSIPPRPFERPPVPQRN</sequence>
<dbReference type="PRINTS" id="PR01217">
    <property type="entry name" value="PRICHEXTENSN"/>
</dbReference>
<dbReference type="Proteomes" id="UP000663866">
    <property type="component" value="Unassembled WGS sequence"/>
</dbReference>
<feature type="compositionally biased region" description="Polar residues" evidence="1">
    <location>
        <begin position="176"/>
        <end position="188"/>
    </location>
</feature>
<feature type="compositionally biased region" description="Polar residues" evidence="1">
    <location>
        <begin position="69"/>
        <end position="85"/>
    </location>
</feature>
<comment type="caution">
    <text evidence="2">The sequence shown here is derived from an EMBL/GenBank/DDBJ whole genome shotgun (WGS) entry which is preliminary data.</text>
</comment>
<accession>A0A819DE82</accession>
<feature type="compositionally biased region" description="Pro residues" evidence="1">
    <location>
        <begin position="87"/>
        <end position="99"/>
    </location>
</feature>
<feature type="compositionally biased region" description="Pro residues" evidence="1">
    <location>
        <begin position="207"/>
        <end position="236"/>
    </location>
</feature>
<gene>
    <name evidence="2" type="ORF">OVN521_LOCUS5832</name>
</gene>
<feature type="compositionally biased region" description="Low complexity" evidence="1">
    <location>
        <begin position="127"/>
        <end position="164"/>
    </location>
</feature>
<reference evidence="2" key="1">
    <citation type="submission" date="2021-02" db="EMBL/GenBank/DDBJ databases">
        <authorList>
            <person name="Nowell W R."/>
        </authorList>
    </citation>
    <scope>NUCLEOTIDE SEQUENCE</scope>
</reference>
<name>A0A819DE82_9BILA</name>